<evidence type="ECO:0000256" key="2">
    <source>
        <dbReference type="ARBA" id="ARBA00022475"/>
    </source>
</evidence>
<name>A0A2S6IK17_9ACTN</name>
<dbReference type="InterPro" id="IPR002898">
    <property type="entry name" value="MotA_ExbB_proton_chnl"/>
</dbReference>
<keyword evidence="6" id="KW-0653">Protein transport</keyword>
<dbReference type="OrthoDB" id="9806929at2"/>
<feature type="domain" description="MotA/TolQ/ExbB proton channel" evidence="8">
    <location>
        <begin position="101"/>
        <end position="219"/>
    </location>
</feature>
<evidence type="ECO:0000256" key="7">
    <source>
        <dbReference type="SAM" id="Phobius"/>
    </source>
</evidence>
<gene>
    <name evidence="9" type="ORF">CLV92_10723</name>
</gene>
<evidence type="ECO:0000313" key="9">
    <source>
        <dbReference type="EMBL" id="PPK94521.1"/>
    </source>
</evidence>
<evidence type="ECO:0000256" key="1">
    <source>
        <dbReference type="ARBA" id="ARBA00004651"/>
    </source>
</evidence>
<keyword evidence="10" id="KW-1185">Reference proteome</keyword>
<sequence length="257" mass="26560">MDIASIVGLVVAAAAVLWMQAHEGGSVGDIMLPGPLVLVFIGTIGVGLMGGTLKDGLAVIGTTKKAFLGKATNAAETVGVIVKLAERARREGLLALEDAIKQVEDDFLRDGLQTAIDGTDPDELYEILQGKIQAKKAADKQSAKIMGDMGGYAPTVGICGTVISLVVVLQNLTDAAALGPMIGAAFVATFWGVASANFLFLPLQSRLMRLSGLEVAQMELVVEGILAIQAGSNPRSVAKKLESLLPPGTVVPDKKAA</sequence>
<dbReference type="RefSeq" id="WP_104432853.1">
    <property type="nucleotide sequence ID" value="NZ_PTJD01000007.1"/>
</dbReference>
<accession>A0A2S6IK17</accession>
<dbReference type="EMBL" id="PTJD01000007">
    <property type="protein sequence ID" value="PPK94521.1"/>
    <property type="molecule type" value="Genomic_DNA"/>
</dbReference>
<evidence type="ECO:0000259" key="8">
    <source>
        <dbReference type="Pfam" id="PF01618"/>
    </source>
</evidence>
<feature type="transmembrane region" description="Helical" evidence="7">
    <location>
        <begin position="181"/>
        <end position="201"/>
    </location>
</feature>
<reference evidence="9 10" key="1">
    <citation type="submission" date="2018-02" db="EMBL/GenBank/DDBJ databases">
        <title>Genomic Encyclopedia of Archaeal and Bacterial Type Strains, Phase II (KMG-II): from individual species to whole genera.</title>
        <authorList>
            <person name="Goeker M."/>
        </authorList>
    </citation>
    <scope>NUCLEOTIDE SEQUENCE [LARGE SCALE GENOMIC DNA]</scope>
    <source>
        <strain evidence="9 10">DSM 22857</strain>
    </source>
</reference>
<evidence type="ECO:0000256" key="3">
    <source>
        <dbReference type="ARBA" id="ARBA00022692"/>
    </source>
</evidence>
<dbReference type="GO" id="GO:0015031">
    <property type="term" value="P:protein transport"/>
    <property type="evidence" value="ECO:0007669"/>
    <property type="project" value="UniProtKB-KW"/>
</dbReference>
<protein>
    <submittedName>
        <fullName evidence="9">Chemotaxis protein MotA</fullName>
    </submittedName>
</protein>
<evidence type="ECO:0000256" key="4">
    <source>
        <dbReference type="ARBA" id="ARBA00022989"/>
    </source>
</evidence>
<feature type="transmembrane region" description="Helical" evidence="7">
    <location>
        <begin position="149"/>
        <end position="169"/>
    </location>
</feature>
<evidence type="ECO:0000313" key="10">
    <source>
        <dbReference type="Proteomes" id="UP000239485"/>
    </source>
</evidence>
<comment type="subcellular location">
    <subcellularLocation>
        <location evidence="1">Cell membrane</location>
        <topology evidence="1">Multi-pass membrane protein</topology>
    </subcellularLocation>
    <subcellularLocation>
        <location evidence="6">Membrane</location>
        <topology evidence="6">Multi-pass membrane protein</topology>
    </subcellularLocation>
</comment>
<keyword evidence="6" id="KW-0813">Transport</keyword>
<dbReference type="GO" id="GO:0006935">
    <property type="term" value="P:chemotaxis"/>
    <property type="evidence" value="ECO:0007669"/>
    <property type="project" value="InterPro"/>
</dbReference>
<organism evidence="9 10">
    <name type="scientific">Kineococcus xinjiangensis</name>
    <dbReference type="NCBI Taxonomy" id="512762"/>
    <lineage>
        <taxon>Bacteria</taxon>
        <taxon>Bacillati</taxon>
        <taxon>Actinomycetota</taxon>
        <taxon>Actinomycetes</taxon>
        <taxon>Kineosporiales</taxon>
        <taxon>Kineosporiaceae</taxon>
        <taxon>Kineococcus</taxon>
    </lineage>
</organism>
<feature type="transmembrane region" description="Helical" evidence="7">
    <location>
        <begin position="30"/>
        <end position="50"/>
    </location>
</feature>
<dbReference type="PANTHER" id="PTHR30433">
    <property type="entry name" value="CHEMOTAXIS PROTEIN MOTA"/>
    <property type="match status" value="1"/>
</dbReference>
<dbReference type="InterPro" id="IPR047055">
    <property type="entry name" value="MotA-like"/>
</dbReference>
<dbReference type="Pfam" id="PF01618">
    <property type="entry name" value="MotA_ExbB"/>
    <property type="match status" value="1"/>
</dbReference>
<keyword evidence="3 7" id="KW-0812">Transmembrane</keyword>
<dbReference type="Proteomes" id="UP000239485">
    <property type="component" value="Unassembled WGS sequence"/>
</dbReference>
<evidence type="ECO:0000256" key="5">
    <source>
        <dbReference type="ARBA" id="ARBA00023136"/>
    </source>
</evidence>
<comment type="similarity">
    <text evidence="6">Belongs to the exbB/tolQ family.</text>
</comment>
<keyword evidence="4 7" id="KW-1133">Transmembrane helix</keyword>
<evidence type="ECO:0000256" key="6">
    <source>
        <dbReference type="RuleBase" id="RU004057"/>
    </source>
</evidence>
<dbReference type="GO" id="GO:0071978">
    <property type="term" value="P:bacterial-type flagellum-dependent swarming motility"/>
    <property type="evidence" value="ECO:0007669"/>
    <property type="project" value="InterPro"/>
</dbReference>
<keyword evidence="5 7" id="KW-0472">Membrane</keyword>
<proteinExistence type="inferred from homology"/>
<keyword evidence="2" id="KW-1003">Cell membrane</keyword>
<comment type="caution">
    <text evidence="9">The sequence shown here is derived from an EMBL/GenBank/DDBJ whole genome shotgun (WGS) entry which is preliminary data.</text>
</comment>
<dbReference type="GO" id="GO:0005886">
    <property type="term" value="C:plasma membrane"/>
    <property type="evidence" value="ECO:0007669"/>
    <property type="project" value="UniProtKB-SubCell"/>
</dbReference>
<dbReference type="AlphaFoldDB" id="A0A2S6IK17"/>